<dbReference type="EMBL" id="JAPWTK010000641">
    <property type="protein sequence ID" value="KAJ8937580.1"/>
    <property type="molecule type" value="Genomic_DNA"/>
</dbReference>
<dbReference type="GO" id="GO:0008017">
    <property type="term" value="F:microtubule binding"/>
    <property type="evidence" value="ECO:0007669"/>
    <property type="project" value="InterPro"/>
</dbReference>
<evidence type="ECO:0000256" key="7">
    <source>
        <dbReference type="ARBA" id="ARBA00023273"/>
    </source>
</evidence>
<keyword evidence="4" id="KW-0970">Cilium biogenesis/degradation</keyword>
<dbReference type="AlphaFoldDB" id="A0AAV8XG75"/>
<dbReference type="PANTHER" id="PTHR31363">
    <property type="entry name" value="TRAF3-INTERACTING PROTEIN 1"/>
    <property type="match status" value="1"/>
</dbReference>
<dbReference type="InterPro" id="IPR040468">
    <property type="entry name" value="TRAF3IP1_N"/>
</dbReference>
<evidence type="ECO:0000256" key="1">
    <source>
        <dbReference type="ARBA" id="ARBA00004120"/>
    </source>
</evidence>
<evidence type="ECO:0000256" key="10">
    <source>
        <dbReference type="SAM" id="MobiDB-lite"/>
    </source>
</evidence>
<comment type="similarity">
    <text evidence="8">Belongs to the TRAF3IP1 family.</text>
</comment>
<keyword evidence="3" id="KW-0963">Cytoplasm</keyword>
<feature type="region of interest" description="Disordered" evidence="10">
    <location>
        <begin position="128"/>
        <end position="173"/>
    </location>
</feature>
<dbReference type="InterPro" id="IPR018799">
    <property type="entry name" value="TRAF3IP1"/>
</dbReference>
<feature type="compositionally biased region" description="Basic and acidic residues" evidence="10">
    <location>
        <begin position="195"/>
        <end position="205"/>
    </location>
</feature>
<keyword evidence="5" id="KW-0175">Coiled coil</keyword>
<evidence type="ECO:0000313" key="12">
    <source>
        <dbReference type="EMBL" id="KAJ8937580.1"/>
    </source>
</evidence>
<dbReference type="GO" id="GO:0048731">
    <property type="term" value="P:system development"/>
    <property type="evidence" value="ECO:0007669"/>
    <property type="project" value="UniProtKB-ARBA"/>
</dbReference>
<gene>
    <name evidence="12" type="ORF">NQ318_023111</name>
</gene>
<dbReference type="FunFam" id="1.10.418.50:FF:000001">
    <property type="entry name" value="TRAF3-interacting protein 1 isoform X1"/>
    <property type="match status" value="1"/>
</dbReference>
<organism evidence="12 13">
    <name type="scientific">Aromia moschata</name>
    <dbReference type="NCBI Taxonomy" id="1265417"/>
    <lineage>
        <taxon>Eukaryota</taxon>
        <taxon>Metazoa</taxon>
        <taxon>Ecdysozoa</taxon>
        <taxon>Arthropoda</taxon>
        <taxon>Hexapoda</taxon>
        <taxon>Insecta</taxon>
        <taxon>Pterygota</taxon>
        <taxon>Neoptera</taxon>
        <taxon>Endopterygota</taxon>
        <taxon>Coleoptera</taxon>
        <taxon>Polyphaga</taxon>
        <taxon>Cucujiformia</taxon>
        <taxon>Chrysomeloidea</taxon>
        <taxon>Cerambycidae</taxon>
        <taxon>Cerambycinae</taxon>
        <taxon>Callichromatini</taxon>
        <taxon>Aromia</taxon>
    </lineage>
</organism>
<reference evidence="12" key="1">
    <citation type="journal article" date="2023" name="Insect Mol. Biol.">
        <title>Genome sequencing provides insights into the evolution of gene families encoding plant cell wall-degrading enzymes in longhorned beetles.</title>
        <authorList>
            <person name="Shin N.R."/>
            <person name="Okamura Y."/>
            <person name="Kirsch R."/>
            <person name="Pauchet Y."/>
        </authorList>
    </citation>
    <scope>NUCLEOTIDE SEQUENCE</scope>
    <source>
        <strain evidence="12">AMC_N1</strain>
    </source>
</reference>
<dbReference type="PANTHER" id="PTHR31363:SF0">
    <property type="entry name" value="TRAF3-INTERACTING PROTEIN 1"/>
    <property type="match status" value="1"/>
</dbReference>
<comment type="subcellular location">
    <subcellularLocation>
        <location evidence="2">Cytoplasm</location>
        <location evidence="2">Cytoskeleton</location>
        <location evidence="2">Cilium axoneme</location>
    </subcellularLocation>
    <subcellularLocation>
        <location evidence="1">Cytoplasm</location>
        <location evidence="1">Cytoskeleton</location>
        <location evidence="1">Cilium basal body</location>
    </subcellularLocation>
</comment>
<evidence type="ECO:0000256" key="9">
    <source>
        <dbReference type="ARBA" id="ARBA00070492"/>
    </source>
</evidence>
<dbReference type="GO" id="GO:0005930">
    <property type="term" value="C:axoneme"/>
    <property type="evidence" value="ECO:0007669"/>
    <property type="project" value="UniProtKB-SubCell"/>
</dbReference>
<feature type="domain" description="TRAF3-interacting protein 1 N-terminal" evidence="11">
    <location>
        <begin position="7"/>
        <end position="107"/>
    </location>
</feature>
<sequence length="455" mass="49947">MSEDVNSDYVKKPPLTEKLLKKPPFRFLHDIINAIVNENGYLNGLFSEEELKIENVKEKDAKIAFLNKLIEAVKATTKMNLIVRSSKIVAGLEPTNTNLLLQAIGKALDAKIDSSDYIKQLNSGNTENAEKKKLMLRRARKTPSESPRIKSKASTPKDSSRSKLEKTSTKQENKIKIVEKQNSRQGKEVAVKEIAVESSKPKESTEVDASQVSSHKGIVGDDNDKEVVKSSAENVENTSEALKNTEPLIEKSVENQVENMHMENAQTEGDNRNSSAHGLKRPKSARPKSGERRGMGPKQNPGNIHQEEITEPLEMTMVVLKGPRANPRTVRGAPCVRRACAPPVRGRGPPRLRPDSALPPQEPIAMGNINVIIENVDGVADEEETVVIQTAVEAPDDAQSSVEVPHENKGQLVEQILEQIQGEEGGVKGRVDVDWEEGVLHSKDGATRKSTTSGV</sequence>
<dbReference type="Gene3D" id="1.10.418.50">
    <property type="entry name" value="Microtubule-binding protein MIP-T3"/>
    <property type="match status" value="1"/>
</dbReference>
<accession>A0AAV8XG75</accession>
<dbReference type="GO" id="GO:0036064">
    <property type="term" value="C:ciliary basal body"/>
    <property type="evidence" value="ECO:0007669"/>
    <property type="project" value="TreeGrafter"/>
</dbReference>
<comment type="caution">
    <text evidence="12">The sequence shown here is derived from an EMBL/GenBank/DDBJ whole genome shotgun (WGS) entry which is preliminary data.</text>
</comment>
<keyword evidence="6" id="KW-0206">Cytoskeleton</keyword>
<evidence type="ECO:0000313" key="13">
    <source>
        <dbReference type="Proteomes" id="UP001162162"/>
    </source>
</evidence>
<dbReference type="GO" id="GO:0070507">
    <property type="term" value="P:regulation of microtubule cytoskeleton organization"/>
    <property type="evidence" value="ECO:0007669"/>
    <property type="project" value="TreeGrafter"/>
</dbReference>
<evidence type="ECO:0000256" key="4">
    <source>
        <dbReference type="ARBA" id="ARBA00022794"/>
    </source>
</evidence>
<evidence type="ECO:0000256" key="8">
    <source>
        <dbReference type="ARBA" id="ARBA00043971"/>
    </source>
</evidence>
<keyword evidence="7" id="KW-0966">Cell projection</keyword>
<feature type="compositionally biased region" description="Polar residues" evidence="10">
    <location>
        <begin position="231"/>
        <end position="242"/>
    </location>
</feature>
<dbReference type="GO" id="GO:0042073">
    <property type="term" value="P:intraciliary transport"/>
    <property type="evidence" value="ECO:0007669"/>
    <property type="project" value="TreeGrafter"/>
</dbReference>
<evidence type="ECO:0000259" key="11">
    <source>
        <dbReference type="Pfam" id="PF10243"/>
    </source>
</evidence>
<name>A0AAV8XG75_9CUCU</name>
<dbReference type="GO" id="GO:0060271">
    <property type="term" value="P:cilium assembly"/>
    <property type="evidence" value="ECO:0007669"/>
    <property type="project" value="TreeGrafter"/>
</dbReference>
<feature type="region of interest" description="Disordered" evidence="10">
    <location>
        <begin position="195"/>
        <end position="310"/>
    </location>
</feature>
<evidence type="ECO:0000256" key="5">
    <source>
        <dbReference type="ARBA" id="ARBA00023054"/>
    </source>
</evidence>
<keyword evidence="13" id="KW-1185">Reference proteome</keyword>
<dbReference type="Proteomes" id="UP001162162">
    <property type="component" value="Unassembled WGS sequence"/>
</dbReference>
<dbReference type="InterPro" id="IPR042576">
    <property type="entry name" value="TRAF3IP1_N_sf"/>
</dbReference>
<protein>
    <recommendedName>
        <fullName evidence="9">TRAF3-interacting protein 1</fullName>
    </recommendedName>
</protein>
<dbReference type="GO" id="GO:0048513">
    <property type="term" value="P:animal organ development"/>
    <property type="evidence" value="ECO:0007669"/>
    <property type="project" value="UniProtKB-ARBA"/>
</dbReference>
<evidence type="ECO:0000256" key="3">
    <source>
        <dbReference type="ARBA" id="ARBA00022490"/>
    </source>
</evidence>
<feature type="compositionally biased region" description="Basic and acidic residues" evidence="10">
    <location>
        <begin position="158"/>
        <end position="173"/>
    </location>
</feature>
<proteinExistence type="inferred from homology"/>
<evidence type="ECO:0000256" key="2">
    <source>
        <dbReference type="ARBA" id="ARBA00004430"/>
    </source>
</evidence>
<feature type="compositionally biased region" description="Polar residues" evidence="10">
    <location>
        <begin position="254"/>
        <end position="276"/>
    </location>
</feature>
<evidence type="ECO:0000256" key="6">
    <source>
        <dbReference type="ARBA" id="ARBA00023212"/>
    </source>
</evidence>
<dbReference type="GO" id="GO:0030992">
    <property type="term" value="C:intraciliary transport particle B"/>
    <property type="evidence" value="ECO:0007669"/>
    <property type="project" value="TreeGrafter"/>
</dbReference>
<dbReference type="Pfam" id="PF10243">
    <property type="entry name" value="MIP-T3"/>
    <property type="match status" value="1"/>
</dbReference>